<dbReference type="RefSeq" id="XP_003645583.1">
    <property type="nucleotide sequence ID" value="XM_003645535.1"/>
</dbReference>
<dbReference type="InterPro" id="IPR001431">
    <property type="entry name" value="Pept_M16_Zn_BS"/>
</dbReference>
<accession>G8JRJ7</accession>
<gene>
    <name evidence="12" type="ordered locus">Ecym_3273</name>
</gene>
<keyword evidence="3" id="KW-0479">Metal-binding</keyword>
<dbReference type="FunFam" id="3.30.830.10:FF:000004">
    <property type="entry name" value="Putative insulin-degrading enzyme"/>
    <property type="match status" value="1"/>
</dbReference>
<evidence type="ECO:0000259" key="11">
    <source>
        <dbReference type="Pfam" id="PF22456"/>
    </source>
</evidence>
<dbReference type="GeneID" id="11472179"/>
<dbReference type="HOGENOM" id="CLU_004639_1_1_1"/>
<dbReference type="STRING" id="931890.G8JRJ7"/>
<evidence type="ECO:0000259" key="10">
    <source>
        <dbReference type="Pfam" id="PF16187"/>
    </source>
</evidence>
<evidence type="ECO:0000256" key="3">
    <source>
        <dbReference type="ARBA" id="ARBA00022723"/>
    </source>
</evidence>
<dbReference type="OMA" id="WIFDEMK"/>
<dbReference type="InterPro" id="IPR011249">
    <property type="entry name" value="Metalloenz_LuxS/M16"/>
</dbReference>
<feature type="domain" description="Coenzyme PQQ synthesis protein F-like C-terminal lobe" evidence="11">
    <location>
        <begin position="825"/>
        <end position="922"/>
    </location>
</feature>
<dbReference type="GO" id="GO:0004222">
    <property type="term" value="F:metalloendopeptidase activity"/>
    <property type="evidence" value="ECO:0007669"/>
    <property type="project" value="EnsemblFungi"/>
</dbReference>
<dbReference type="InterPro" id="IPR007863">
    <property type="entry name" value="Peptidase_M16_C"/>
</dbReference>
<dbReference type="FunFam" id="3.30.830.10:FF:000003">
    <property type="entry name" value="Insulin-degrading enzyme"/>
    <property type="match status" value="1"/>
</dbReference>
<dbReference type="InParanoid" id="G8JRJ7"/>
<organism evidence="12 13">
    <name type="scientific">Eremothecium cymbalariae (strain CBS 270.75 / DBVPG 7215 / KCTC 17166 / NRRL Y-17582)</name>
    <name type="common">Yeast</name>
    <dbReference type="NCBI Taxonomy" id="931890"/>
    <lineage>
        <taxon>Eukaryota</taxon>
        <taxon>Fungi</taxon>
        <taxon>Dikarya</taxon>
        <taxon>Ascomycota</taxon>
        <taxon>Saccharomycotina</taxon>
        <taxon>Saccharomycetes</taxon>
        <taxon>Saccharomycetales</taxon>
        <taxon>Saccharomycetaceae</taxon>
        <taxon>Eremothecium</taxon>
    </lineage>
</organism>
<dbReference type="PANTHER" id="PTHR43690">
    <property type="entry name" value="NARDILYSIN"/>
    <property type="match status" value="1"/>
</dbReference>
<keyword evidence="6" id="KW-0482">Metalloprotease</keyword>
<dbReference type="GO" id="GO:0005829">
    <property type="term" value="C:cytosol"/>
    <property type="evidence" value="ECO:0007669"/>
    <property type="project" value="TreeGrafter"/>
</dbReference>
<evidence type="ECO:0000256" key="1">
    <source>
        <dbReference type="ARBA" id="ARBA00007261"/>
    </source>
</evidence>
<dbReference type="GO" id="GO:0046872">
    <property type="term" value="F:metal ion binding"/>
    <property type="evidence" value="ECO:0007669"/>
    <property type="project" value="UniProtKB-KW"/>
</dbReference>
<evidence type="ECO:0000313" key="12">
    <source>
        <dbReference type="EMBL" id="AET38766.1"/>
    </source>
</evidence>
<dbReference type="GO" id="GO:0005759">
    <property type="term" value="C:mitochondrial matrix"/>
    <property type="evidence" value="ECO:0007669"/>
    <property type="project" value="EnsemblFungi"/>
</dbReference>
<evidence type="ECO:0000256" key="7">
    <source>
        <dbReference type="RuleBase" id="RU004447"/>
    </source>
</evidence>
<sequence>MSYFFSFFPHVYFNGNLFRQGAHFRSHIVEGSRILRGFNIGTPFGTRSFSSSSKDMTASDLGYKILASSFEKPELDDRNYRYIQLPNRLKVFLIQDKSTDKAAAALDVNVGFFQDPEDLPGLAHFCEHLLFMGSEKFPNENEYSSYLSHHGGASNAYTSTQNTNYYFMVNHGNLYDALDRFSGFFTSPLFSVSSTNKEVNAVDSENKKNLQSDLWRMQQLDRSLTNPGHPFHKFSTGNYQTLYKEPKSRGIEIREELLKFYDKTYSANLMRLVILGMEDLDTLSAWAYELFKDVPDKGIDVHEYNAKVFTPTYLTKIIKAKPIKDLKRVEVSFDVPDTETFWDSRPADYISHLIGHESSNSLLSYLISQSWATELYCGAQTVSKGNAYFCIHIELTDKGVQDYEEVVYTVFQYIEMLKKSLPQERIFVELNKIGESKFRFKQKGSPSNTVSSLAKNLQKDFLPPEIIFNASLIRKFKPELIMSFLSHLQPKNSRISLISRSVTTNLTERWYGTEYAVEDYDKELLKKLEAPELNPSLQLPTPNMFIPTNFDVNKQEDVKPLLEPLLLKEDRSCRLWYKKDDRFWVPEGHVYVSFKLPHSYSSVVNSMLSTLYVEMVKDSLKDLLYNAECANFEVSFVKTNQGLDLSLTGYNDKMTLLLTSILEGIRNFDPKKERFDVLQKLLCQKLYNRLYNVPYSQIGVLYNSLINDRSWTPSEKLKVTKQLTFEHFKAFVPSIYEQMYFETLVHGNFPENQAIELNSYICSLIPNQIKHSGARNNRPRSYMLPEGKTYRYETTLFDEENVNSCFEMVIQLGMYSEDMNAKGSLLAQLINEPCFNTLRTEEQLGYVVWSSKQNTHASTNLRILVQSESDTVYIESRVDKFLNNFADTLRSMSEQAFEKHKGALCNTLLQKFKNMREENFRFIGAIFSGDYNFLCKEREAKIIRSLTQQHMIDFYERHILSQKSSKLNIHLKSQAKQESTLREIPDGYPVGETISEIEDFKSSLFLAPARPQIKRFELAAPKL</sequence>
<dbReference type="Gene3D" id="3.30.830.10">
    <property type="entry name" value="Metalloenzyme, LuxS/M16 peptidase-like"/>
    <property type="match status" value="4"/>
</dbReference>
<dbReference type="MEROPS" id="M16.008"/>
<evidence type="ECO:0000259" key="9">
    <source>
        <dbReference type="Pfam" id="PF05193"/>
    </source>
</evidence>
<feature type="domain" description="Peptidase M16 middle/third" evidence="10">
    <location>
        <begin position="438"/>
        <end position="718"/>
    </location>
</feature>
<dbReference type="Proteomes" id="UP000006790">
    <property type="component" value="Chromosome 3"/>
</dbReference>
<evidence type="ECO:0008006" key="14">
    <source>
        <dbReference type="Google" id="ProtNLM"/>
    </source>
</evidence>
<evidence type="ECO:0000256" key="5">
    <source>
        <dbReference type="ARBA" id="ARBA00022833"/>
    </source>
</evidence>
<keyword evidence="4" id="KW-0378">Hydrolase</keyword>
<dbReference type="FunFam" id="3.30.830.10:FF:000005">
    <property type="entry name" value="nardilysin isoform X1"/>
    <property type="match status" value="1"/>
</dbReference>
<reference evidence="13" key="1">
    <citation type="journal article" date="2012" name="G3 (Bethesda)">
        <title>Pichia sorbitophila, an interspecies yeast hybrid reveals early steps of genome resolution following polyploidization.</title>
        <authorList>
            <person name="Leh Louis V."/>
            <person name="Despons L."/>
            <person name="Friedrich A."/>
            <person name="Martin T."/>
            <person name="Durrens P."/>
            <person name="Casaregola S."/>
            <person name="Neuveglise C."/>
            <person name="Fairhead C."/>
            <person name="Marck C."/>
            <person name="Cruz J.A."/>
            <person name="Straub M.L."/>
            <person name="Kugler V."/>
            <person name="Sacerdot C."/>
            <person name="Uzunov Z."/>
            <person name="Thierry A."/>
            <person name="Weiss S."/>
            <person name="Bleykasten C."/>
            <person name="De Montigny J."/>
            <person name="Jacques N."/>
            <person name="Jung P."/>
            <person name="Lemaire M."/>
            <person name="Mallet S."/>
            <person name="Morel G."/>
            <person name="Richard G.F."/>
            <person name="Sarkar A."/>
            <person name="Savel G."/>
            <person name="Schacherer J."/>
            <person name="Seret M.L."/>
            <person name="Talla E."/>
            <person name="Samson G."/>
            <person name="Jubin C."/>
            <person name="Poulain J."/>
            <person name="Vacherie B."/>
            <person name="Barbe V."/>
            <person name="Pelletier E."/>
            <person name="Sherman D.J."/>
            <person name="Westhof E."/>
            <person name="Weissenbach J."/>
            <person name="Baret P.V."/>
            <person name="Wincker P."/>
            <person name="Gaillardin C."/>
            <person name="Dujon B."/>
            <person name="Souciet J.L."/>
        </authorList>
    </citation>
    <scope>NUCLEOTIDE SEQUENCE [LARGE SCALE GENOMIC DNA]</scope>
    <source>
        <strain evidence="13">CBS 270.75 / DBVPG 7215 / KCTC 17166 / NRRL Y-17582</strain>
    </source>
</reference>
<protein>
    <recommendedName>
        <fullName evidence="14">Peptidase M16 N-terminal domain-containing protein</fullName>
    </recommendedName>
</protein>
<dbReference type="GO" id="GO:0007323">
    <property type="term" value="P:peptide pheromone maturation"/>
    <property type="evidence" value="ECO:0007669"/>
    <property type="project" value="EnsemblFungi"/>
</dbReference>
<dbReference type="KEGG" id="erc:Ecym_3273"/>
<comment type="similarity">
    <text evidence="1 7">Belongs to the peptidase M16 family.</text>
</comment>
<feature type="domain" description="Peptidase M16 C-terminal" evidence="9">
    <location>
        <begin position="254"/>
        <end position="425"/>
    </location>
</feature>
<dbReference type="Pfam" id="PF05193">
    <property type="entry name" value="Peptidase_M16_C"/>
    <property type="match status" value="1"/>
</dbReference>
<evidence type="ECO:0000313" key="13">
    <source>
        <dbReference type="Proteomes" id="UP000006790"/>
    </source>
</evidence>
<dbReference type="Pfam" id="PF16187">
    <property type="entry name" value="Peptidase_M16_M"/>
    <property type="match status" value="1"/>
</dbReference>
<dbReference type="AlphaFoldDB" id="G8JRJ7"/>
<dbReference type="eggNOG" id="KOG0959">
    <property type="taxonomic scope" value="Eukaryota"/>
</dbReference>
<dbReference type="GO" id="GO:0051603">
    <property type="term" value="P:proteolysis involved in protein catabolic process"/>
    <property type="evidence" value="ECO:0007669"/>
    <property type="project" value="TreeGrafter"/>
</dbReference>
<dbReference type="InterPro" id="IPR050626">
    <property type="entry name" value="Peptidase_M16"/>
</dbReference>
<evidence type="ECO:0000259" key="8">
    <source>
        <dbReference type="Pfam" id="PF00675"/>
    </source>
</evidence>
<name>G8JRJ7_ERECY</name>
<dbReference type="InterPro" id="IPR011765">
    <property type="entry name" value="Pept_M16_N"/>
</dbReference>
<dbReference type="Pfam" id="PF22456">
    <property type="entry name" value="PqqF-like_C_4"/>
    <property type="match status" value="1"/>
</dbReference>
<dbReference type="OrthoDB" id="952271at2759"/>
<dbReference type="GO" id="GO:0034982">
    <property type="term" value="P:mitochondrial protein processing"/>
    <property type="evidence" value="ECO:0007669"/>
    <property type="project" value="EnsemblFungi"/>
</dbReference>
<dbReference type="InterPro" id="IPR032632">
    <property type="entry name" value="Peptidase_M16_M"/>
</dbReference>
<evidence type="ECO:0000256" key="4">
    <source>
        <dbReference type="ARBA" id="ARBA00022801"/>
    </source>
</evidence>
<dbReference type="Pfam" id="PF00675">
    <property type="entry name" value="Peptidase_M16"/>
    <property type="match status" value="1"/>
</dbReference>
<keyword evidence="5" id="KW-0862">Zinc</keyword>
<dbReference type="SUPFAM" id="SSF63411">
    <property type="entry name" value="LuxS/MPP-like metallohydrolase"/>
    <property type="match status" value="4"/>
</dbReference>
<dbReference type="GO" id="GO:0043171">
    <property type="term" value="P:peptide catabolic process"/>
    <property type="evidence" value="ECO:0007669"/>
    <property type="project" value="TreeGrafter"/>
</dbReference>
<dbReference type="PANTHER" id="PTHR43690:SF18">
    <property type="entry name" value="INSULIN-DEGRADING ENZYME-RELATED"/>
    <property type="match status" value="1"/>
</dbReference>
<dbReference type="FunCoup" id="G8JRJ7">
    <property type="interactions" value="998"/>
</dbReference>
<keyword evidence="2" id="KW-0645">Protease</keyword>
<evidence type="ECO:0000256" key="6">
    <source>
        <dbReference type="ARBA" id="ARBA00023049"/>
    </source>
</evidence>
<proteinExistence type="inferred from homology"/>
<feature type="domain" description="Peptidase M16 N-terminal" evidence="8">
    <location>
        <begin position="91"/>
        <end position="228"/>
    </location>
</feature>
<dbReference type="PROSITE" id="PS00143">
    <property type="entry name" value="INSULINASE"/>
    <property type="match status" value="1"/>
</dbReference>
<evidence type="ECO:0000256" key="2">
    <source>
        <dbReference type="ARBA" id="ARBA00022670"/>
    </source>
</evidence>
<dbReference type="InterPro" id="IPR054734">
    <property type="entry name" value="PqqF-like_C_4"/>
</dbReference>
<keyword evidence="13" id="KW-1185">Reference proteome</keyword>
<dbReference type="EMBL" id="CP002499">
    <property type="protein sequence ID" value="AET38766.1"/>
    <property type="molecule type" value="Genomic_DNA"/>
</dbReference>